<evidence type="ECO:0000313" key="2">
    <source>
        <dbReference type="Proteomes" id="UP000521322"/>
    </source>
</evidence>
<reference evidence="1 2" key="1">
    <citation type="submission" date="2019-09" db="EMBL/GenBank/DDBJ databases">
        <title>Bird 10,000 Genomes (B10K) Project - Family phase.</title>
        <authorList>
            <person name="Zhang G."/>
        </authorList>
    </citation>
    <scope>NUCLEOTIDE SEQUENCE [LARGE SCALE GENOMIC DNA]</scope>
    <source>
        <strain evidence="1">B10K-DU-029-49</strain>
        <tissue evidence="1">Liver</tissue>
    </source>
</reference>
<dbReference type="InterPro" id="IPR013783">
    <property type="entry name" value="Ig-like_fold"/>
</dbReference>
<organism evidence="1 2">
    <name type="scientific">Dasyornis broadbenti</name>
    <name type="common">rufous bristle-bird</name>
    <dbReference type="NCBI Taxonomy" id="243059"/>
    <lineage>
        <taxon>Eukaryota</taxon>
        <taxon>Metazoa</taxon>
        <taxon>Chordata</taxon>
        <taxon>Craniata</taxon>
        <taxon>Vertebrata</taxon>
        <taxon>Euteleostomi</taxon>
        <taxon>Archelosauria</taxon>
        <taxon>Archosauria</taxon>
        <taxon>Dinosauria</taxon>
        <taxon>Saurischia</taxon>
        <taxon>Theropoda</taxon>
        <taxon>Coelurosauria</taxon>
        <taxon>Aves</taxon>
        <taxon>Neognathae</taxon>
        <taxon>Neoaves</taxon>
        <taxon>Telluraves</taxon>
        <taxon>Australaves</taxon>
        <taxon>Passeriformes</taxon>
        <taxon>Meliphagoidea</taxon>
        <taxon>Dasyornithidae</taxon>
        <taxon>Dasyornis</taxon>
    </lineage>
</organism>
<dbReference type="SUPFAM" id="SSF48726">
    <property type="entry name" value="Immunoglobulin"/>
    <property type="match status" value="1"/>
</dbReference>
<dbReference type="Proteomes" id="UP000521322">
    <property type="component" value="Unassembled WGS sequence"/>
</dbReference>
<feature type="non-terminal residue" evidence="1">
    <location>
        <position position="100"/>
    </location>
</feature>
<protein>
    <submittedName>
        <fullName evidence="1">FCGR2 protein</fullName>
    </submittedName>
</protein>
<dbReference type="EMBL" id="VZRN01005682">
    <property type="protein sequence ID" value="NWV84274.1"/>
    <property type="molecule type" value="Genomic_DNA"/>
</dbReference>
<name>A0A7K6I9Q0_9PASS</name>
<gene>
    <name evidence="1" type="primary">Fcgr2_3</name>
    <name evidence="1" type="ORF">DASBRO_R16317</name>
</gene>
<keyword evidence="2" id="KW-1185">Reference proteome</keyword>
<feature type="non-terminal residue" evidence="1">
    <location>
        <position position="1"/>
    </location>
</feature>
<evidence type="ECO:0000313" key="1">
    <source>
        <dbReference type="EMBL" id="NWV84274.1"/>
    </source>
</evidence>
<proteinExistence type="predicted"/>
<accession>A0A7K6I9Q0</accession>
<dbReference type="AlphaFoldDB" id="A0A7K6I9Q0"/>
<sequence>CPPDWLVLQVPTWAQLEGDTLKLCCQVWQNTLVTVVRFYHDRKYLLVSLRVTELCLLPLKMRHGGHCHFGRWVGPRISQQWEESVPMTVTVHGEQPSAGI</sequence>
<dbReference type="InterPro" id="IPR036179">
    <property type="entry name" value="Ig-like_dom_sf"/>
</dbReference>
<dbReference type="Gene3D" id="2.60.40.10">
    <property type="entry name" value="Immunoglobulins"/>
    <property type="match status" value="1"/>
</dbReference>
<comment type="caution">
    <text evidence="1">The sequence shown here is derived from an EMBL/GenBank/DDBJ whole genome shotgun (WGS) entry which is preliminary data.</text>
</comment>